<organism evidence="1 2">
    <name type="scientific">Marinomonas spartinae</name>
    <dbReference type="NCBI Taxonomy" id="1792290"/>
    <lineage>
        <taxon>Bacteria</taxon>
        <taxon>Pseudomonadati</taxon>
        <taxon>Pseudomonadota</taxon>
        <taxon>Gammaproteobacteria</taxon>
        <taxon>Oceanospirillales</taxon>
        <taxon>Oceanospirillaceae</taxon>
        <taxon>Marinomonas</taxon>
    </lineage>
</organism>
<name>A0A1A8TT41_9GAMM</name>
<reference evidence="1 2" key="1">
    <citation type="submission" date="2016-06" db="EMBL/GenBank/DDBJ databases">
        <authorList>
            <person name="Kjaerup R.B."/>
            <person name="Dalgaard T.S."/>
            <person name="Juul-Madsen H.R."/>
        </authorList>
    </citation>
    <scope>NUCLEOTIDE SEQUENCE [LARGE SCALE GENOMIC DNA]</scope>
    <source>
        <strain evidence="1 2">CECT 8886</strain>
    </source>
</reference>
<dbReference type="EC" id="3.1.-.-" evidence="1"/>
<accession>A0A1A8TT41</accession>
<dbReference type="RefSeq" id="WP_067021115.1">
    <property type="nucleotide sequence ID" value="NZ_FLOB01000024.1"/>
</dbReference>
<sequence>MGVRVFTSKLISEGLNDSELQLIVSKFKDYKENGDNLDYFGRDVSFNRPASVKAAGLMHVHLNERKPWGVRVLQFDRTSDTHLVYCQGYFHKDCYLLITLVNGAHAKYRDNMFMLGLADIAEDFRNKF</sequence>
<dbReference type="InterPro" id="IPR020353">
    <property type="entry name" value="Toxin_YafO"/>
</dbReference>
<dbReference type="AlphaFoldDB" id="A0A1A8TT41"/>
<dbReference type="GO" id="GO:0016787">
    <property type="term" value="F:hydrolase activity"/>
    <property type="evidence" value="ECO:0007669"/>
    <property type="project" value="UniProtKB-KW"/>
</dbReference>
<gene>
    <name evidence="1" type="primary">yafO_2</name>
    <name evidence="1" type="ORF">MSP8886_04354</name>
</gene>
<dbReference type="OrthoDB" id="6195342at2"/>
<dbReference type="STRING" id="1792290.MSP8886_04354"/>
<keyword evidence="2" id="KW-1185">Reference proteome</keyword>
<evidence type="ECO:0000313" key="2">
    <source>
        <dbReference type="Proteomes" id="UP000092544"/>
    </source>
</evidence>
<dbReference type="Proteomes" id="UP000092544">
    <property type="component" value="Unassembled WGS sequence"/>
</dbReference>
<dbReference type="Pfam" id="PF13957">
    <property type="entry name" value="YafO_toxin"/>
    <property type="match status" value="1"/>
</dbReference>
<dbReference type="EMBL" id="FLOB01000024">
    <property type="protein sequence ID" value="SBS38003.1"/>
    <property type="molecule type" value="Genomic_DNA"/>
</dbReference>
<proteinExistence type="predicted"/>
<evidence type="ECO:0000313" key="1">
    <source>
        <dbReference type="EMBL" id="SBS38003.1"/>
    </source>
</evidence>
<protein>
    <submittedName>
        <fullName evidence="1">mRNA interferase YafO</fullName>
        <ecNumber evidence="1">3.1.-.-</ecNumber>
    </submittedName>
</protein>
<keyword evidence="1" id="KW-0378">Hydrolase</keyword>